<evidence type="ECO:0000256" key="1">
    <source>
        <dbReference type="ARBA" id="ARBA00022679"/>
    </source>
</evidence>
<feature type="domain" description="N-acetyltransferase" evidence="4">
    <location>
        <begin position="146"/>
        <end position="279"/>
    </location>
</feature>
<dbReference type="GO" id="GO:0004059">
    <property type="term" value="F:aralkylamine N-acetyltransferase activity"/>
    <property type="evidence" value="ECO:0007669"/>
    <property type="project" value="TreeGrafter"/>
</dbReference>
<name>A0A383UPD9_BLUHO</name>
<dbReference type="Pfam" id="PF00583">
    <property type="entry name" value="Acetyltransf_1"/>
    <property type="match status" value="1"/>
</dbReference>
<dbReference type="InterPro" id="IPR000182">
    <property type="entry name" value="GNAT_dom"/>
</dbReference>
<dbReference type="InterPro" id="IPR051635">
    <property type="entry name" value="SNAT-like"/>
</dbReference>
<feature type="region of interest" description="Disordered" evidence="3">
    <location>
        <begin position="55"/>
        <end position="79"/>
    </location>
</feature>
<dbReference type="CDD" id="cd04301">
    <property type="entry name" value="NAT_SF"/>
    <property type="match status" value="1"/>
</dbReference>
<gene>
    <name evidence="5" type="ORF">BLGHR1_11979</name>
</gene>
<evidence type="ECO:0000313" key="5">
    <source>
        <dbReference type="EMBL" id="SZF01220.1"/>
    </source>
</evidence>
<dbReference type="EMBL" id="UNSH01000036">
    <property type="protein sequence ID" value="SZF01220.1"/>
    <property type="molecule type" value="Genomic_DNA"/>
</dbReference>
<dbReference type="SUPFAM" id="SSF55729">
    <property type="entry name" value="Acyl-CoA N-acyltransferases (Nat)"/>
    <property type="match status" value="1"/>
</dbReference>
<evidence type="ECO:0000256" key="2">
    <source>
        <dbReference type="ARBA" id="ARBA00023315"/>
    </source>
</evidence>
<dbReference type="Gene3D" id="3.40.630.30">
    <property type="match status" value="1"/>
</dbReference>
<dbReference type="PROSITE" id="PS51186">
    <property type="entry name" value="GNAT"/>
    <property type="match status" value="1"/>
</dbReference>
<dbReference type="GO" id="GO:0005737">
    <property type="term" value="C:cytoplasm"/>
    <property type="evidence" value="ECO:0007669"/>
    <property type="project" value="TreeGrafter"/>
</dbReference>
<proteinExistence type="predicted"/>
<evidence type="ECO:0000313" key="6">
    <source>
        <dbReference type="Proteomes" id="UP000275772"/>
    </source>
</evidence>
<sequence>MASSREGNELPPISMLSRLGGLSRAEKQPITLSDSLRAALVKKIQYSNNPASSINRIFDGDGRAQPSNEEENYKTNDLHPYTRPLTLADAESCVILENAAYPDPQDRASREKVLYQLSKCGELCMGLFCTLLPYSDMKPETLATSKLVETSRPNGAVSVLLGHITAVMTDDLTTIENSFDFPGDWASKSSEPSMFGHREAGRTIVLQSVAVLPEFRGRGIGKILVTAYKQQMNSAGIADNLAVLCHENTVAWFEKFGLTNQGLSDSQHGSGGWYKMTAPLAPEVDPTSEY</sequence>
<organism evidence="5 6">
    <name type="scientific">Blumeria hordei</name>
    <name type="common">Barley powdery mildew</name>
    <name type="synonym">Blumeria graminis f. sp. hordei</name>
    <dbReference type="NCBI Taxonomy" id="2867405"/>
    <lineage>
        <taxon>Eukaryota</taxon>
        <taxon>Fungi</taxon>
        <taxon>Dikarya</taxon>
        <taxon>Ascomycota</taxon>
        <taxon>Pezizomycotina</taxon>
        <taxon>Leotiomycetes</taxon>
        <taxon>Erysiphales</taxon>
        <taxon>Erysiphaceae</taxon>
        <taxon>Blumeria</taxon>
    </lineage>
</organism>
<reference evidence="5 6" key="1">
    <citation type="submission" date="2017-11" db="EMBL/GenBank/DDBJ databases">
        <authorList>
            <person name="Kracher B."/>
        </authorList>
    </citation>
    <scope>NUCLEOTIDE SEQUENCE [LARGE SCALE GENOMIC DNA]</scope>
    <source>
        <strain evidence="5 6">RACE1</strain>
    </source>
</reference>
<keyword evidence="1" id="KW-0808">Transferase</keyword>
<keyword evidence="2" id="KW-0012">Acyltransferase</keyword>
<evidence type="ECO:0000259" key="4">
    <source>
        <dbReference type="PROSITE" id="PS51186"/>
    </source>
</evidence>
<dbReference type="AlphaFoldDB" id="A0A383UPD9"/>
<dbReference type="InterPro" id="IPR016181">
    <property type="entry name" value="Acyl_CoA_acyltransferase"/>
</dbReference>
<dbReference type="PANTHER" id="PTHR10908:SF0">
    <property type="entry name" value="SEROTONIN N-ACETYLTRANSFERASE"/>
    <property type="match status" value="1"/>
</dbReference>
<protein>
    <recommendedName>
        <fullName evidence="4">N-acetyltransferase domain-containing protein</fullName>
    </recommendedName>
</protein>
<evidence type="ECO:0000256" key="3">
    <source>
        <dbReference type="SAM" id="MobiDB-lite"/>
    </source>
</evidence>
<dbReference type="Proteomes" id="UP000275772">
    <property type="component" value="Unassembled WGS sequence"/>
</dbReference>
<dbReference type="VEuPathDB" id="FungiDB:BLGHR1_11979"/>
<accession>A0A383UPD9</accession>
<dbReference type="PANTHER" id="PTHR10908">
    <property type="entry name" value="SEROTONIN N-ACETYLTRANSFERASE"/>
    <property type="match status" value="1"/>
</dbReference>